<dbReference type="Proteomes" id="UP000003455">
    <property type="component" value="Chromosome"/>
</dbReference>
<dbReference type="GO" id="GO:0003677">
    <property type="term" value="F:DNA binding"/>
    <property type="evidence" value="ECO:0007669"/>
    <property type="project" value="UniProtKB-KW"/>
</dbReference>
<comment type="caution">
    <text evidence="5">The sequence shown here is derived from an EMBL/GenBank/DDBJ whole genome shotgun (WGS) entry which is preliminary data.</text>
</comment>
<evidence type="ECO:0000256" key="2">
    <source>
        <dbReference type="ARBA" id="ARBA00023125"/>
    </source>
</evidence>
<dbReference type="InterPro" id="IPR055166">
    <property type="entry name" value="Transc_reg_Sar_Rot_HTH"/>
</dbReference>
<dbReference type="InterPro" id="IPR036388">
    <property type="entry name" value="WH-like_DNA-bd_sf"/>
</dbReference>
<evidence type="ECO:0000256" key="1">
    <source>
        <dbReference type="ARBA" id="ARBA00023015"/>
    </source>
</evidence>
<dbReference type="AlphaFoldDB" id="A0A0E1XCR9"/>
<accession>A0A0E1XCR9</accession>
<evidence type="ECO:0000259" key="4">
    <source>
        <dbReference type="Pfam" id="PF22381"/>
    </source>
</evidence>
<dbReference type="HOGENOM" id="CLU_1884504_0_0_9"/>
<proteinExistence type="predicted"/>
<gene>
    <name evidence="5" type="primary">sarS</name>
    <name evidence="5" type="ORF">HMPREF0769_10367</name>
</gene>
<protein>
    <submittedName>
        <fullName evidence="5">HTH-type transcriptional regulator SarS</fullName>
    </submittedName>
</protein>
<dbReference type="EMBL" id="ACJA02000001">
    <property type="protein sequence ID" value="EFH96365.1"/>
    <property type="molecule type" value="Genomic_DNA"/>
</dbReference>
<dbReference type="Gene3D" id="1.10.10.10">
    <property type="entry name" value="Winged helix-like DNA-binding domain superfamily/Winged helix DNA-binding domain"/>
    <property type="match status" value="1"/>
</dbReference>
<keyword evidence="3" id="KW-0804">Transcription</keyword>
<name>A0A0E1XCR9_STAAU</name>
<dbReference type="InterPro" id="IPR036390">
    <property type="entry name" value="WH_DNA-bd_sf"/>
</dbReference>
<dbReference type="InterPro" id="IPR010166">
    <property type="entry name" value="SarA/Rot_dom"/>
</dbReference>
<dbReference type="SUPFAM" id="SSF46785">
    <property type="entry name" value="Winged helix' DNA-binding domain"/>
    <property type="match status" value="1"/>
</dbReference>
<dbReference type="NCBIfam" id="TIGR01889">
    <property type="entry name" value="Staph_reg_Sar"/>
    <property type="match status" value="1"/>
</dbReference>
<dbReference type="Pfam" id="PF22381">
    <property type="entry name" value="Staph_reg_Sar_Rot"/>
    <property type="match status" value="1"/>
</dbReference>
<sequence>MHIQGDRTMKYNNHDKIRDFIIIEAYMFRFKKKVKPEVDMTIKEFILLTYLFHQQENTLPFKKIVSDLCYKQSDLVQHIKVLVKHSYISKVRSKLMSVILTFQYLKNNERKLQNVLHCLIKSLNNLILQIKVNHR</sequence>
<reference evidence="5" key="1">
    <citation type="submission" date="2010-05" db="EMBL/GenBank/DDBJ databases">
        <authorList>
            <person name="Muzny D."/>
            <person name="Qin X."/>
            <person name="Buhay C."/>
            <person name="Dugan-Rocha S."/>
            <person name="Ding Y."/>
            <person name="Chen G."/>
            <person name="Hawes A."/>
            <person name="Holder M."/>
            <person name="Jhangiani S."/>
            <person name="Johnson A."/>
            <person name="Khan Z."/>
            <person name="Li Z."/>
            <person name="Liu W."/>
            <person name="Liu X."/>
            <person name="Perez L."/>
            <person name="Shen H."/>
            <person name="Wang Q."/>
            <person name="Watt J."/>
            <person name="Xi L."/>
            <person name="Xin Y."/>
            <person name="Zhou J."/>
            <person name="Deng J."/>
            <person name="Jiang H."/>
            <person name="Liu Y."/>
            <person name="Qu J."/>
            <person name="Song X.-Z."/>
            <person name="Zhang L."/>
            <person name="Villasana D."/>
            <person name="Johnson A."/>
            <person name="Liu J."/>
            <person name="Liyanage D."/>
            <person name="Lorensuhewa L."/>
            <person name="Robinson T."/>
            <person name="Song A."/>
            <person name="Song B.-B."/>
            <person name="Dinh H."/>
            <person name="Thornton R."/>
            <person name="Coyle M."/>
            <person name="Francisco L."/>
            <person name="Jackson L."/>
            <person name="Javaid M."/>
            <person name="Korchina V."/>
            <person name="Kovar C."/>
            <person name="Mata R."/>
            <person name="Mathew T."/>
            <person name="Ngo R."/>
            <person name="Nguyen L."/>
            <person name="Nguyen N."/>
            <person name="Okwuonu G."/>
            <person name="Ongeri F."/>
            <person name="Pham C."/>
            <person name="Simmons D."/>
            <person name="Wilczek-Boney K."/>
            <person name="Hale W."/>
            <person name="Jakkamsetti A."/>
            <person name="Pham P."/>
            <person name="Ruth R."/>
            <person name="San Lucas F."/>
            <person name="Warren J."/>
            <person name="Zhang J."/>
            <person name="Zhao Z."/>
            <person name="Zhou C."/>
            <person name="Zhu D."/>
            <person name="Lee S."/>
            <person name="Bess C."/>
            <person name="Blankenburg K."/>
            <person name="Forbes L."/>
            <person name="Fu Q."/>
            <person name="Gubbala S."/>
            <person name="Hirani K."/>
            <person name="Jayaseelan J.C."/>
            <person name="Lara F."/>
            <person name="Munidasa M."/>
            <person name="Palculict T."/>
            <person name="Patil S."/>
            <person name="Pu L.-L."/>
            <person name="Saada N."/>
            <person name="Tang L."/>
            <person name="Weissenberger G."/>
            <person name="Zhu Y."/>
            <person name="Hemphill L."/>
            <person name="Shang Y."/>
            <person name="Youmans B."/>
            <person name="Ayvaz T."/>
            <person name="Ross M."/>
            <person name="Santibanez J."/>
            <person name="Aqrawi P."/>
            <person name="Gross S."/>
            <person name="Joshi V."/>
            <person name="Fowler G."/>
            <person name="Nazareth L."/>
            <person name="Reid J."/>
            <person name="Worley K."/>
            <person name="Petrosino J."/>
            <person name="Highlander S."/>
            <person name="Gibbs R."/>
        </authorList>
    </citation>
    <scope>NUCLEOTIDE SEQUENCE [LARGE SCALE GENOMIC DNA]</scope>
    <source>
        <strain evidence="5">MN8</strain>
    </source>
</reference>
<dbReference type="GO" id="GO:0006355">
    <property type="term" value="P:regulation of DNA-templated transcription"/>
    <property type="evidence" value="ECO:0007669"/>
    <property type="project" value="InterPro"/>
</dbReference>
<organism evidence="5">
    <name type="scientific">Staphylococcus aureus subsp. aureus MN8</name>
    <dbReference type="NCBI Taxonomy" id="548470"/>
    <lineage>
        <taxon>Bacteria</taxon>
        <taxon>Bacillati</taxon>
        <taxon>Bacillota</taxon>
        <taxon>Bacilli</taxon>
        <taxon>Bacillales</taxon>
        <taxon>Staphylococcaceae</taxon>
        <taxon>Staphylococcus</taxon>
    </lineage>
</organism>
<evidence type="ECO:0000313" key="5">
    <source>
        <dbReference type="EMBL" id="EFH96365.1"/>
    </source>
</evidence>
<keyword evidence="2" id="KW-0238">DNA-binding</keyword>
<keyword evidence="1" id="KW-0805">Transcription regulation</keyword>
<feature type="domain" description="Transcriptional regulator SarA/SarZ/Rot-like helix-turn-helix" evidence="4">
    <location>
        <begin position="29"/>
        <end position="94"/>
    </location>
</feature>
<evidence type="ECO:0000256" key="3">
    <source>
        <dbReference type="ARBA" id="ARBA00023163"/>
    </source>
</evidence>